<keyword evidence="3" id="KW-1185">Reference proteome</keyword>
<accession>A0ABW1ZPE0</accession>
<dbReference type="Proteomes" id="UP001596317">
    <property type="component" value="Unassembled WGS sequence"/>
</dbReference>
<gene>
    <name evidence="2" type="ORF">ACFP90_14040</name>
</gene>
<name>A0ABW1ZPE0_9DEIO</name>
<comment type="caution">
    <text evidence="2">The sequence shown here is derived from an EMBL/GenBank/DDBJ whole genome shotgun (WGS) entry which is preliminary data.</text>
</comment>
<proteinExistence type="predicted"/>
<dbReference type="EMBL" id="JBHSWB010000001">
    <property type="protein sequence ID" value="MFC6661342.1"/>
    <property type="molecule type" value="Genomic_DNA"/>
</dbReference>
<keyword evidence="1" id="KW-1133">Transmembrane helix</keyword>
<dbReference type="RefSeq" id="WP_224606892.1">
    <property type="nucleotide sequence ID" value="NZ_JAIQXV010000005.1"/>
</dbReference>
<evidence type="ECO:0000313" key="2">
    <source>
        <dbReference type="EMBL" id="MFC6661342.1"/>
    </source>
</evidence>
<feature type="transmembrane region" description="Helical" evidence="1">
    <location>
        <begin position="56"/>
        <end position="74"/>
    </location>
</feature>
<evidence type="ECO:0008006" key="4">
    <source>
        <dbReference type="Google" id="ProtNLM"/>
    </source>
</evidence>
<keyword evidence="1" id="KW-0812">Transmembrane</keyword>
<sequence length="114" mass="12820">MTQFMPLAPAEAELRRSMFWALGLAIAPYFVHFYLRQEERSSNGPGSLEHVQGYHFDVFAVVLPLIALALAWRARKRYAGDHGTLVIPSTDHALWIAVLVLSVLRLLSAYRVLG</sequence>
<feature type="transmembrane region" description="Helical" evidence="1">
    <location>
        <begin position="17"/>
        <end position="35"/>
    </location>
</feature>
<protein>
    <recommendedName>
        <fullName evidence="4">DUF4234 domain-containing protein</fullName>
    </recommendedName>
</protein>
<evidence type="ECO:0000256" key="1">
    <source>
        <dbReference type="SAM" id="Phobius"/>
    </source>
</evidence>
<evidence type="ECO:0000313" key="3">
    <source>
        <dbReference type="Proteomes" id="UP001596317"/>
    </source>
</evidence>
<keyword evidence="1" id="KW-0472">Membrane</keyword>
<reference evidence="3" key="1">
    <citation type="journal article" date="2019" name="Int. J. Syst. Evol. Microbiol.">
        <title>The Global Catalogue of Microorganisms (GCM) 10K type strain sequencing project: providing services to taxonomists for standard genome sequencing and annotation.</title>
        <authorList>
            <consortium name="The Broad Institute Genomics Platform"/>
            <consortium name="The Broad Institute Genome Sequencing Center for Infectious Disease"/>
            <person name="Wu L."/>
            <person name="Ma J."/>
        </authorList>
    </citation>
    <scope>NUCLEOTIDE SEQUENCE [LARGE SCALE GENOMIC DNA]</scope>
    <source>
        <strain evidence="3">CCUG 63830</strain>
    </source>
</reference>
<feature type="transmembrane region" description="Helical" evidence="1">
    <location>
        <begin position="94"/>
        <end position="113"/>
    </location>
</feature>
<organism evidence="2 3">
    <name type="scientific">Deinococcus multiflagellatus</name>
    <dbReference type="NCBI Taxonomy" id="1656887"/>
    <lineage>
        <taxon>Bacteria</taxon>
        <taxon>Thermotogati</taxon>
        <taxon>Deinococcota</taxon>
        <taxon>Deinococci</taxon>
        <taxon>Deinococcales</taxon>
        <taxon>Deinococcaceae</taxon>
        <taxon>Deinococcus</taxon>
    </lineage>
</organism>